<dbReference type="Gene3D" id="3.40.50.300">
    <property type="entry name" value="P-loop containing nucleotide triphosphate hydrolases"/>
    <property type="match status" value="1"/>
</dbReference>
<comment type="caution">
    <text evidence="4">The sequence shown here is derived from an EMBL/GenBank/DDBJ whole genome shotgun (WGS) entry which is preliminary data.</text>
</comment>
<evidence type="ECO:0000256" key="1">
    <source>
        <dbReference type="ARBA" id="ARBA00005417"/>
    </source>
</evidence>
<keyword evidence="2" id="KW-0813">Transport</keyword>
<keyword evidence="4" id="KW-0547">Nucleotide-binding</keyword>
<proteinExistence type="inferred from homology"/>
<dbReference type="InterPro" id="IPR027417">
    <property type="entry name" value="P-loop_NTPase"/>
</dbReference>
<name>A0A540V852_9BACL</name>
<organism evidence="4 5">
    <name type="scientific">Ureibacillus terrenus</name>
    <dbReference type="NCBI Taxonomy" id="118246"/>
    <lineage>
        <taxon>Bacteria</taxon>
        <taxon>Bacillati</taxon>
        <taxon>Bacillota</taxon>
        <taxon>Bacilli</taxon>
        <taxon>Bacillales</taxon>
        <taxon>Caryophanaceae</taxon>
        <taxon>Ureibacillus</taxon>
    </lineage>
</organism>
<keyword evidence="4" id="KW-0067">ATP-binding</keyword>
<dbReference type="SUPFAM" id="SSF52540">
    <property type="entry name" value="P-loop containing nucleoside triphosphate hydrolases"/>
    <property type="match status" value="1"/>
</dbReference>
<evidence type="ECO:0000313" key="4">
    <source>
        <dbReference type="EMBL" id="TQE92323.1"/>
    </source>
</evidence>
<dbReference type="OrthoDB" id="9804819at2"/>
<dbReference type="PANTHER" id="PTHR43335">
    <property type="entry name" value="ABC TRANSPORTER, ATP-BINDING PROTEIN"/>
    <property type="match status" value="1"/>
</dbReference>
<dbReference type="PANTHER" id="PTHR43335:SF4">
    <property type="entry name" value="ABC TRANSPORTER, ATP-BINDING PROTEIN"/>
    <property type="match status" value="1"/>
</dbReference>
<evidence type="ECO:0000256" key="2">
    <source>
        <dbReference type="ARBA" id="ARBA00022448"/>
    </source>
</evidence>
<dbReference type="GO" id="GO:0016887">
    <property type="term" value="F:ATP hydrolysis activity"/>
    <property type="evidence" value="ECO:0007669"/>
    <property type="project" value="InterPro"/>
</dbReference>
<dbReference type="GO" id="GO:0005524">
    <property type="term" value="F:ATP binding"/>
    <property type="evidence" value="ECO:0007669"/>
    <property type="project" value="UniProtKB-KW"/>
</dbReference>
<comment type="similarity">
    <text evidence="1">Belongs to the ABC transporter superfamily.</text>
</comment>
<dbReference type="EMBL" id="VIGD01000001">
    <property type="protein sequence ID" value="TQE92323.1"/>
    <property type="molecule type" value="Genomic_DNA"/>
</dbReference>
<dbReference type="InterPro" id="IPR003439">
    <property type="entry name" value="ABC_transporter-like_ATP-bd"/>
</dbReference>
<dbReference type="AlphaFoldDB" id="A0A540V852"/>
<accession>A0A540V852</accession>
<keyword evidence="5" id="KW-1185">Reference proteome</keyword>
<gene>
    <name evidence="4" type="ORF">FKZ59_01030</name>
</gene>
<reference evidence="4 5" key="1">
    <citation type="submission" date="2019-06" db="EMBL/GenBank/DDBJ databases">
        <title>Genome sequence of Ureibacillus terrenus.</title>
        <authorList>
            <person name="Maclea K.S."/>
            <person name="Simoes M."/>
        </authorList>
    </citation>
    <scope>NUCLEOTIDE SEQUENCE [LARGE SCALE GENOMIC DNA]</scope>
    <source>
        <strain evidence="4 5">ATCC BAA-384</strain>
    </source>
</reference>
<sequence>MYTPVLLYCERRLLYHFSVFPLYPYAVDGLGDISKERFVVKIIEVNNLKKKFKDHYVVKGVTFDVTKGEIFGFLGKNGAGKTTTMNMLTGIILPSEGSFTIGGKTNQEIDQIKRIIGVMPDAANYYYDFTAIEHLIFFSKLKNLKMKKSDLLDILERVGLKGHEKKKVGSYSFGMKKSWELPRLFWGSRKSFFWMSLLPVWIRSQPLKFSNLLKSCPKKA</sequence>
<dbReference type="Proteomes" id="UP000315753">
    <property type="component" value="Unassembled WGS sequence"/>
</dbReference>
<evidence type="ECO:0000313" key="5">
    <source>
        <dbReference type="Proteomes" id="UP000315753"/>
    </source>
</evidence>
<protein>
    <submittedName>
        <fullName evidence="4">ABC transporter ATP-binding protein</fullName>
    </submittedName>
</protein>
<dbReference type="Pfam" id="PF00005">
    <property type="entry name" value="ABC_tran"/>
    <property type="match status" value="1"/>
</dbReference>
<feature type="domain" description="ABC transporter" evidence="3">
    <location>
        <begin position="59"/>
        <end position="189"/>
    </location>
</feature>
<evidence type="ECO:0000259" key="3">
    <source>
        <dbReference type="Pfam" id="PF00005"/>
    </source>
</evidence>